<feature type="compositionally biased region" description="Pro residues" evidence="1">
    <location>
        <begin position="18"/>
        <end position="27"/>
    </location>
</feature>
<evidence type="ECO:0000256" key="1">
    <source>
        <dbReference type="SAM" id="MobiDB-lite"/>
    </source>
</evidence>
<reference evidence="2 3" key="1">
    <citation type="submission" date="2022-04" db="EMBL/GenBank/DDBJ databases">
        <title>Positive selection, recombination, and allopatry shape intraspecific diversity of widespread and dominant cyanobacteria.</title>
        <authorList>
            <person name="Wei J."/>
            <person name="Shu W."/>
            <person name="Hu C."/>
        </authorList>
    </citation>
    <scope>NUCLEOTIDE SEQUENCE [LARGE SCALE GENOMIC DNA]</scope>
    <source>
        <strain evidence="2 3">DQ-A4</strain>
    </source>
</reference>
<accession>A0ABV0KC42</accession>
<evidence type="ECO:0000313" key="3">
    <source>
        <dbReference type="Proteomes" id="UP001482513"/>
    </source>
</evidence>
<dbReference type="Proteomes" id="UP001482513">
    <property type="component" value="Unassembled WGS sequence"/>
</dbReference>
<evidence type="ECO:0008006" key="4">
    <source>
        <dbReference type="Google" id="ProtNLM"/>
    </source>
</evidence>
<proteinExistence type="predicted"/>
<gene>
    <name evidence="2" type="ORF">NC992_25855</name>
</gene>
<protein>
    <recommendedName>
        <fullName evidence="4">Ribbon-helix-helix protein CopG domain-containing protein</fullName>
    </recommendedName>
</protein>
<comment type="caution">
    <text evidence="2">The sequence shown here is derived from an EMBL/GenBank/DDBJ whole genome shotgun (WGS) entry which is preliminary data.</text>
</comment>
<feature type="region of interest" description="Disordered" evidence="1">
    <location>
        <begin position="1"/>
        <end position="46"/>
    </location>
</feature>
<dbReference type="EMBL" id="JAMPKX010000027">
    <property type="protein sequence ID" value="MEP0950318.1"/>
    <property type="molecule type" value="Genomic_DNA"/>
</dbReference>
<name>A0ABV0KC42_9CYAN</name>
<organism evidence="2 3">
    <name type="scientific">Leptolyngbya subtilissima DQ-A4</name>
    <dbReference type="NCBI Taxonomy" id="2933933"/>
    <lineage>
        <taxon>Bacteria</taxon>
        <taxon>Bacillati</taxon>
        <taxon>Cyanobacteriota</taxon>
        <taxon>Cyanophyceae</taxon>
        <taxon>Leptolyngbyales</taxon>
        <taxon>Leptolyngbyaceae</taxon>
        <taxon>Leptolyngbya group</taxon>
        <taxon>Leptolyngbya</taxon>
    </lineage>
</organism>
<sequence length="91" mass="10146">MEKWDDIFSAAKPGDKPAQPPAAPKPAPATSRPENPWEGLEPPEKEATVRLNVDIPISLNDALADKARQLRKPKTELVRKLLEWALNDLIE</sequence>
<keyword evidence="3" id="KW-1185">Reference proteome</keyword>
<evidence type="ECO:0000313" key="2">
    <source>
        <dbReference type="EMBL" id="MEP0950318.1"/>
    </source>
</evidence>